<evidence type="ECO:0000259" key="9">
    <source>
        <dbReference type="PROSITE" id="PS51379"/>
    </source>
</evidence>
<dbReference type="PANTHER" id="PTHR43687:SF6">
    <property type="entry name" value="L-ASPARTATE SEMIALDEHYDE SULFURTRANSFERASE IRON-SULFUR SUBUNIT"/>
    <property type="match status" value="1"/>
</dbReference>
<keyword evidence="2" id="KW-0004">4Fe-4S</keyword>
<dbReference type="NCBIfam" id="NF038196">
    <property type="entry name" value="ferrodoxin_EFR1"/>
    <property type="match status" value="1"/>
</dbReference>
<name>A0ABT6NBH3_9FIRM</name>
<dbReference type="Gene3D" id="3.40.50.360">
    <property type="match status" value="1"/>
</dbReference>
<sequence length="260" mass="29284">MKILALYFSGTGNTKFVVEEMKNAFVKHGIDLELLSIEDYTDEDALKISEADCLLFANPVYGSMAPMIMWRFVKQICPLLEDKKTAVIVTQLMFSGDGGAYLARILRRCHAEIISIEHFFMPSNLVDVKMFKVKNDAEAMKVATVTRQRVELYCSDFANNIMRKRGDGVGSLLLGAMQRIPFSKWEKKLAANVKISDSLCIKCGKCAAICPMDNLHLVDDKIKQDGKCTLCYRCVNQCPQKAISIMSKKKPTVQYQGIKR</sequence>
<evidence type="ECO:0000256" key="1">
    <source>
        <dbReference type="ARBA" id="ARBA00022448"/>
    </source>
</evidence>
<evidence type="ECO:0000256" key="6">
    <source>
        <dbReference type="ARBA" id="ARBA00023004"/>
    </source>
</evidence>
<feature type="domain" description="Flavodoxin-like" evidence="8">
    <location>
        <begin position="3"/>
        <end position="162"/>
    </location>
</feature>
<dbReference type="PROSITE" id="PS00198">
    <property type="entry name" value="4FE4S_FER_1"/>
    <property type="match status" value="1"/>
</dbReference>
<dbReference type="InterPro" id="IPR029039">
    <property type="entry name" value="Flavoprotein-like_sf"/>
</dbReference>
<dbReference type="InterPro" id="IPR026816">
    <property type="entry name" value="Flavodoxin_dom"/>
</dbReference>
<feature type="domain" description="4Fe-4S ferredoxin-type" evidence="9">
    <location>
        <begin position="221"/>
        <end position="248"/>
    </location>
</feature>
<keyword evidence="7" id="KW-0411">Iron-sulfur</keyword>
<evidence type="ECO:0000259" key="8">
    <source>
        <dbReference type="PROSITE" id="PS50902"/>
    </source>
</evidence>
<dbReference type="PROSITE" id="PS51379">
    <property type="entry name" value="4FE4S_FER_2"/>
    <property type="match status" value="2"/>
</dbReference>
<gene>
    <name evidence="10" type="ORF">QE109_06390</name>
</gene>
<evidence type="ECO:0000256" key="4">
    <source>
        <dbReference type="ARBA" id="ARBA00022737"/>
    </source>
</evidence>
<evidence type="ECO:0000256" key="3">
    <source>
        <dbReference type="ARBA" id="ARBA00022723"/>
    </source>
</evidence>
<feature type="domain" description="4Fe-4S ferredoxin-type" evidence="9">
    <location>
        <begin position="191"/>
        <end position="220"/>
    </location>
</feature>
<dbReference type="InterPro" id="IPR050572">
    <property type="entry name" value="Fe-S_Ferredoxin"/>
</dbReference>
<protein>
    <submittedName>
        <fullName evidence="10">EFR1 family ferrodoxin</fullName>
    </submittedName>
</protein>
<keyword evidence="1" id="KW-0813">Transport</keyword>
<evidence type="ECO:0000313" key="11">
    <source>
        <dbReference type="Proteomes" id="UP001158045"/>
    </source>
</evidence>
<keyword evidence="11" id="KW-1185">Reference proteome</keyword>
<dbReference type="EMBL" id="JARYZI010000003">
    <property type="protein sequence ID" value="MDH8677767.1"/>
    <property type="molecule type" value="Genomic_DNA"/>
</dbReference>
<accession>A0ABT6NBH3</accession>
<dbReference type="InterPro" id="IPR008254">
    <property type="entry name" value="Flavodoxin/NO_synth"/>
</dbReference>
<organism evidence="10 11">
    <name type="scientific">Fusibacter bizertensis</name>
    <dbReference type="NCBI Taxonomy" id="1488331"/>
    <lineage>
        <taxon>Bacteria</taxon>
        <taxon>Bacillati</taxon>
        <taxon>Bacillota</taxon>
        <taxon>Clostridia</taxon>
        <taxon>Eubacteriales</taxon>
        <taxon>Eubacteriales Family XII. Incertae Sedis</taxon>
        <taxon>Fusibacter</taxon>
    </lineage>
</organism>
<comment type="caution">
    <text evidence="10">The sequence shown here is derived from an EMBL/GenBank/DDBJ whole genome shotgun (WGS) entry which is preliminary data.</text>
</comment>
<dbReference type="SUPFAM" id="SSF52218">
    <property type="entry name" value="Flavoproteins"/>
    <property type="match status" value="1"/>
</dbReference>
<dbReference type="InterPro" id="IPR047964">
    <property type="entry name" value="EFR1-like"/>
</dbReference>
<keyword evidence="5" id="KW-0249">Electron transport</keyword>
<dbReference type="Proteomes" id="UP001158045">
    <property type="component" value="Unassembled WGS sequence"/>
</dbReference>
<dbReference type="SUPFAM" id="SSF54862">
    <property type="entry name" value="4Fe-4S ferredoxins"/>
    <property type="match status" value="1"/>
</dbReference>
<dbReference type="Gene3D" id="3.30.70.20">
    <property type="match status" value="1"/>
</dbReference>
<keyword evidence="4" id="KW-0677">Repeat</keyword>
<dbReference type="Pfam" id="PF13237">
    <property type="entry name" value="Fer4_10"/>
    <property type="match status" value="1"/>
</dbReference>
<dbReference type="PROSITE" id="PS50902">
    <property type="entry name" value="FLAVODOXIN_LIKE"/>
    <property type="match status" value="1"/>
</dbReference>
<evidence type="ECO:0000256" key="2">
    <source>
        <dbReference type="ARBA" id="ARBA00022485"/>
    </source>
</evidence>
<evidence type="ECO:0000256" key="7">
    <source>
        <dbReference type="ARBA" id="ARBA00023014"/>
    </source>
</evidence>
<reference evidence="10 11" key="1">
    <citation type="submission" date="2023-04" db="EMBL/GenBank/DDBJ databases">
        <title>Fusibacter bizertensis strain WBS, isolated from littoral bottom sediments of the Arctic seas - biochemical and genomic analysis.</title>
        <authorList>
            <person name="Brioukhanov A.L."/>
        </authorList>
    </citation>
    <scope>NUCLEOTIDE SEQUENCE [LARGE SCALE GENOMIC DNA]</scope>
    <source>
        <strain evidence="10 11">WBS</strain>
    </source>
</reference>
<evidence type="ECO:0000313" key="10">
    <source>
        <dbReference type="EMBL" id="MDH8677767.1"/>
    </source>
</evidence>
<dbReference type="RefSeq" id="WP_281093589.1">
    <property type="nucleotide sequence ID" value="NZ_JARYZI010000003.1"/>
</dbReference>
<dbReference type="InterPro" id="IPR017900">
    <property type="entry name" value="4Fe4S_Fe_S_CS"/>
</dbReference>
<dbReference type="InterPro" id="IPR017896">
    <property type="entry name" value="4Fe4S_Fe-S-bd"/>
</dbReference>
<dbReference type="PANTHER" id="PTHR43687">
    <property type="entry name" value="ADENYLYLSULFATE REDUCTASE, BETA SUBUNIT"/>
    <property type="match status" value="1"/>
</dbReference>
<keyword evidence="6" id="KW-0408">Iron</keyword>
<proteinExistence type="predicted"/>
<evidence type="ECO:0000256" key="5">
    <source>
        <dbReference type="ARBA" id="ARBA00022982"/>
    </source>
</evidence>
<keyword evidence="3" id="KW-0479">Metal-binding</keyword>
<dbReference type="Pfam" id="PF12724">
    <property type="entry name" value="Flavodoxin_5"/>
    <property type="match status" value="1"/>
</dbReference>